<evidence type="ECO:0000256" key="3">
    <source>
        <dbReference type="ARBA" id="ARBA00022989"/>
    </source>
</evidence>
<comment type="subcellular location">
    <subcellularLocation>
        <location evidence="1">Mitochondrion membrane</location>
    </subcellularLocation>
</comment>
<dbReference type="PANTHER" id="PTHR12297">
    <property type="entry name" value="HYPOXIA-INDUCBILE GENE 1 HIG1 -RELATED"/>
    <property type="match status" value="1"/>
</dbReference>
<dbReference type="PROSITE" id="PS51503">
    <property type="entry name" value="HIG1"/>
    <property type="match status" value="1"/>
</dbReference>
<dbReference type="GO" id="GO:0097250">
    <property type="term" value="P:mitochondrial respirasome assembly"/>
    <property type="evidence" value="ECO:0007669"/>
    <property type="project" value="TreeGrafter"/>
</dbReference>
<evidence type="ECO:0000313" key="8">
    <source>
        <dbReference type="Proteomes" id="UP000492821"/>
    </source>
</evidence>
<evidence type="ECO:0000256" key="5">
    <source>
        <dbReference type="SAM" id="MobiDB-lite"/>
    </source>
</evidence>
<dbReference type="WBParaSite" id="Pan_g23879.t1">
    <property type="protein sequence ID" value="Pan_g23879.t1"/>
    <property type="gene ID" value="Pan_g23879"/>
</dbReference>
<dbReference type="Pfam" id="PF04588">
    <property type="entry name" value="HIG_1_N"/>
    <property type="match status" value="1"/>
</dbReference>
<keyword evidence="3 6" id="KW-1133">Transmembrane helix</keyword>
<dbReference type="AlphaFoldDB" id="A0A7E4VS04"/>
<protein>
    <submittedName>
        <fullName evidence="9">HIG1 domain-containing protein</fullName>
    </submittedName>
</protein>
<feature type="transmembrane region" description="Helical" evidence="6">
    <location>
        <begin position="106"/>
        <end position="127"/>
    </location>
</feature>
<dbReference type="InterPro" id="IPR050355">
    <property type="entry name" value="RCF1"/>
</dbReference>
<reference evidence="9" key="2">
    <citation type="submission" date="2020-10" db="UniProtKB">
        <authorList>
            <consortium name="WormBaseParasite"/>
        </authorList>
    </citation>
    <scope>IDENTIFICATION</scope>
</reference>
<reference evidence="8" key="1">
    <citation type="journal article" date="2013" name="Genetics">
        <title>The draft genome and transcriptome of Panagrellus redivivus are shaped by the harsh demands of a free-living lifestyle.</title>
        <authorList>
            <person name="Srinivasan J."/>
            <person name="Dillman A.R."/>
            <person name="Macchietto M.G."/>
            <person name="Heikkinen L."/>
            <person name="Lakso M."/>
            <person name="Fracchia K.M."/>
            <person name="Antoshechkin I."/>
            <person name="Mortazavi A."/>
            <person name="Wong G."/>
            <person name="Sternberg P.W."/>
        </authorList>
    </citation>
    <scope>NUCLEOTIDE SEQUENCE [LARGE SCALE GENOMIC DNA]</scope>
    <source>
        <strain evidence="8">MT8872</strain>
    </source>
</reference>
<accession>A0A7E4VS04</accession>
<evidence type="ECO:0000256" key="1">
    <source>
        <dbReference type="ARBA" id="ARBA00004325"/>
    </source>
</evidence>
<feature type="region of interest" description="Disordered" evidence="5">
    <location>
        <begin position="19"/>
        <end position="39"/>
    </location>
</feature>
<feature type="domain" description="HIG1" evidence="7">
    <location>
        <begin position="39"/>
        <end position="132"/>
    </location>
</feature>
<dbReference type="Gene3D" id="6.10.140.1320">
    <property type="match status" value="1"/>
</dbReference>
<keyword evidence="8" id="KW-1185">Reference proteome</keyword>
<dbReference type="InterPro" id="IPR007667">
    <property type="entry name" value="Hypoxia_induced_domain"/>
</dbReference>
<evidence type="ECO:0000256" key="4">
    <source>
        <dbReference type="ARBA" id="ARBA00023136"/>
    </source>
</evidence>
<keyword evidence="4 6" id="KW-0472">Membrane</keyword>
<evidence type="ECO:0000256" key="6">
    <source>
        <dbReference type="SAM" id="Phobius"/>
    </source>
</evidence>
<feature type="transmembrane region" description="Helical" evidence="6">
    <location>
        <begin position="68"/>
        <end position="85"/>
    </location>
</feature>
<feature type="compositionally biased region" description="Basic and acidic residues" evidence="5">
    <location>
        <begin position="19"/>
        <end position="32"/>
    </location>
</feature>
<dbReference type="GO" id="GO:0031966">
    <property type="term" value="C:mitochondrial membrane"/>
    <property type="evidence" value="ECO:0007669"/>
    <property type="project" value="UniProtKB-SubCell"/>
</dbReference>
<evidence type="ECO:0000256" key="2">
    <source>
        <dbReference type="ARBA" id="ARBA00022692"/>
    </source>
</evidence>
<dbReference type="PANTHER" id="PTHR12297:SF17">
    <property type="entry name" value="HIG1 DOMAIN-CONTAINING PROTEIN"/>
    <property type="match status" value="1"/>
</dbReference>
<organism evidence="8 9">
    <name type="scientific">Panagrellus redivivus</name>
    <name type="common">Microworm</name>
    <dbReference type="NCBI Taxonomy" id="6233"/>
    <lineage>
        <taxon>Eukaryota</taxon>
        <taxon>Metazoa</taxon>
        <taxon>Ecdysozoa</taxon>
        <taxon>Nematoda</taxon>
        <taxon>Chromadorea</taxon>
        <taxon>Rhabditida</taxon>
        <taxon>Tylenchina</taxon>
        <taxon>Panagrolaimomorpha</taxon>
        <taxon>Panagrolaimoidea</taxon>
        <taxon>Panagrolaimidae</taxon>
        <taxon>Panagrellus</taxon>
    </lineage>
</organism>
<name>A0A7E4VS04_PANRE</name>
<sequence>MDMLGEKLLGMAGIRRARMDSKEQRQAMRQSDRYSPIPAIPSDIGYAAGKQTGGSHRTGVMDHATSNPFVIVGMGLTTYALCGMIRRSVMGDKQGTQKYMQYRIMAQFFTVTAMVAGVALMGTFYGAEDTPKPAAATVETSAPVVVQKH</sequence>
<proteinExistence type="predicted"/>
<keyword evidence="2 6" id="KW-0812">Transmembrane</keyword>
<evidence type="ECO:0000259" key="7">
    <source>
        <dbReference type="PROSITE" id="PS51503"/>
    </source>
</evidence>
<evidence type="ECO:0000313" key="9">
    <source>
        <dbReference type="WBParaSite" id="Pan_g23879.t1"/>
    </source>
</evidence>
<dbReference type="Proteomes" id="UP000492821">
    <property type="component" value="Unassembled WGS sequence"/>
</dbReference>